<feature type="non-terminal residue" evidence="3">
    <location>
        <position position="223"/>
    </location>
</feature>
<proteinExistence type="predicted"/>
<dbReference type="eggNOG" id="ENOG502RQI1">
    <property type="taxonomic scope" value="Eukaryota"/>
</dbReference>
<evidence type="ECO:0000256" key="1">
    <source>
        <dbReference type="SAM" id="MobiDB-lite"/>
    </source>
</evidence>
<feature type="region of interest" description="Disordered" evidence="1">
    <location>
        <begin position="59"/>
        <end position="123"/>
    </location>
</feature>
<name>G3ASV5_SPAPN</name>
<feature type="chain" id="PRO_5003442689" evidence="2">
    <location>
        <begin position="19"/>
        <end position="223"/>
    </location>
</feature>
<gene>
    <name evidence="3" type="ORF">SPAPADRAFT_62595</name>
</gene>
<reference evidence="3 4" key="1">
    <citation type="journal article" date="2011" name="Proc. Natl. Acad. Sci. U.S.A.">
        <title>Comparative genomics of xylose-fermenting fungi for enhanced biofuel production.</title>
        <authorList>
            <person name="Wohlbach D.J."/>
            <person name="Kuo A."/>
            <person name="Sato T.K."/>
            <person name="Potts K.M."/>
            <person name="Salamov A.A."/>
            <person name="LaButti K.M."/>
            <person name="Sun H."/>
            <person name="Clum A."/>
            <person name="Pangilinan J.L."/>
            <person name="Lindquist E.A."/>
            <person name="Lucas S."/>
            <person name="Lapidus A."/>
            <person name="Jin M."/>
            <person name="Gunawan C."/>
            <person name="Balan V."/>
            <person name="Dale B.E."/>
            <person name="Jeffries T.W."/>
            <person name="Zinkel R."/>
            <person name="Barry K.W."/>
            <person name="Grigoriev I.V."/>
            <person name="Gasch A.P."/>
        </authorList>
    </citation>
    <scope>NUCLEOTIDE SEQUENCE [LARGE SCALE GENOMIC DNA]</scope>
    <source>
        <strain evidence="4">NRRL Y-27907 / 11-Y1</strain>
    </source>
</reference>
<dbReference type="KEGG" id="spaa:SPAPADRAFT_62595"/>
<accession>G3ASV5</accession>
<protein>
    <submittedName>
        <fullName evidence="3">Uncharacterized protein</fullName>
    </submittedName>
</protein>
<dbReference type="InParanoid" id="G3ASV5"/>
<dbReference type="EMBL" id="GL996504">
    <property type="protein sequence ID" value="EGW30737.1"/>
    <property type="molecule type" value="Genomic_DNA"/>
</dbReference>
<dbReference type="HOGENOM" id="CLU_1242743_0_0_1"/>
<feature type="compositionally biased region" description="Low complexity" evidence="1">
    <location>
        <begin position="63"/>
        <end position="76"/>
    </location>
</feature>
<sequence>MHLINTLTCFIFASTITGLIIPNDVDDSHPKYHDEVQQSPSDVKVFELVNGAYLEKRRGGFRSSGSSISSSSSSGGSTKGGSTSGSTSSGGSTKGGSTSGSTSSGGSTKGGSTSGTSSGSRVGSNSYAYQCGAVSGRHTCGYGPYYAPTAAAAAAGYGTARYHGLRNTTSQTNSTETSKPESSSSVSESATPATTSTSTKKSNGGMTLGLPSYGTILPIVFAL</sequence>
<evidence type="ECO:0000256" key="2">
    <source>
        <dbReference type="SAM" id="SignalP"/>
    </source>
</evidence>
<keyword evidence="2" id="KW-0732">Signal</keyword>
<evidence type="ECO:0000313" key="4">
    <source>
        <dbReference type="Proteomes" id="UP000000709"/>
    </source>
</evidence>
<dbReference type="GeneID" id="18874393"/>
<dbReference type="Proteomes" id="UP000000709">
    <property type="component" value="Unassembled WGS sequence"/>
</dbReference>
<feature type="region of interest" description="Disordered" evidence="1">
    <location>
        <begin position="167"/>
        <end position="205"/>
    </location>
</feature>
<feature type="compositionally biased region" description="Low complexity" evidence="1">
    <location>
        <begin position="167"/>
        <end position="202"/>
    </location>
</feature>
<feature type="signal peptide" evidence="2">
    <location>
        <begin position="1"/>
        <end position="18"/>
    </location>
</feature>
<dbReference type="RefSeq" id="XP_007376770.1">
    <property type="nucleotide sequence ID" value="XM_007376708.1"/>
</dbReference>
<dbReference type="AlphaFoldDB" id="G3ASV5"/>
<keyword evidence="4" id="KW-1185">Reference proteome</keyword>
<organism evidence="4">
    <name type="scientific">Spathaspora passalidarum (strain NRRL Y-27907 / 11-Y1)</name>
    <dbReference type="NCBI Taxonomy" id="619300"/>
    <lineage>
        <taxon>Eukaryota</taxon>
        <taxon>Fungi</taxon>
        <taxon>Dikarya</taxon>
        <taxon>Ascomycota</taxon>
        <taxon>Saccharomycotina</taxon>
        <taxon>Pichiomycetes</taxon>
        <taxon>Debaryomycetaceae</taxon>
        <taxon>Spathaspora</taxon>
    </lineage>
</organism>
<evidence type="ECO:0000313" key="3">
    <source>
        <dbReference type="EMBL" id="EGW30737.1"/>
    </source>
</evidence>